<reference evidence="1 2" key="1">
    <citation type="submission" date="2017-06" db="EMBL/GenBank/DDBJ databases">
        <title>Salmonella reference genomes for public health.</title>
        <authorList>
            <person name="Robertson J."/>
            <person name="Yoshida C."/>
            <person name="Gurnik S."/>
            <person name="Nash J."/>
        </authorList>
    </citation>
    <scope>NUCLEOTIDE SEQUENCE [LARGE SCALE GENOMIC DNA]</scope>
    <source>
        <strain evidence="1 2">SA19983605</strain>
    </source>
</reference>
<keyword evidence="2" id="KW-1185">Reference proteome</keyword>
<dbReference type="AlphaFoldDB" id="A0A248K8D5"/>
<dbReference type="Gene3D" id="2.30.110.10">
    <property type="entry name" value="Electron Transport, Fmn-binding Protein, Chain A"/>
    <property type="match status" value="1"/>
</dbReference>
<proteinExistence type="predicted"/>
<sequence length="109" mass="12177">MNDEGEAGRFIAAHPFGLLVSPSLAATHRHLFLHRRKMTRDHCTNPQWKEMAGQRVLVVFSGSHAYISFFANCQICPYTCATYRPRPSPCPRSIATIASASFLLNPCAR</sequence>
<evidence type="ECO:0000313" key="1">
    <source>
        <dbReference type="EMBL" id="ASG54307.1"/>
    </source>
</evidence>
<name>A0A248K8D5_SALBN</name>
<dbReference type="Pfam" id="PF04299">
    <property type="entry name" value="FMN_bind_2"/>
    <property type="match status" value="1"/>
</dbReference>
<evidence type="ECO:0000313" key="2">
    <source>
        <dbReference type="Proteomes" id="UP000197991"/>
    </source>
</evidence>
<gene>
    <name evidence="1" type="ORF">LFZ56_08445</name>
</gene>
<dbReference type="InterPro" id="IPR007396">
    <property type="entry name" value="TR_PAI2-type"/>
</dbReference>
<protein>
    <submittedName>
        <fullName evidence="1">Uncharacterized protein</fullName>
    </submittedName>
</protein>
<dbReference type="InterPro" id="IPR012349">
    <property type="entry name" value="Split_barrel_FMN-bd"/>
</dbReference>
<accession>A0A248K8D5</accession>
<organism evidence="1 2">
    <name type="scientific">Salmonella bongori serovar 66:z41:- str. SA19983605</name>
    <dbReference type="NCBI Taxonomy" id="1243617"/>
    <lineage>
        <taxon>Bacteria</taxon>
        <taxon>Pseudomonadati</taxon>
        <taxon>Pseudomonadota</taxon>
        <taxon>Gammaproteobacteria</taxon>
        <taxon>Enterobacterales</taxon>
        <taxon>Enterobacteriaceae</taxon>
        <taxon>Salmonella</taxon>
    </lineage>
</organism>
<dbReference type="Proteomes" id="UP000197991">
    <property type="component" value="Chromosome"/>
</dbReference>
<dbReference type="EMBL" id="CP022120">
    <property type="protein sequence ID" value="ASG54307.1"/>
    <property type="molecule type" value="Genomic_DNA"/>
</dbReference>
<dbReference type="OrthoDB" id="9794948at2"/>